<reference evidence="2" key="1">
    <citation type="submission" date="2022-11" db="UniProtKB">
        <authorList>
            <consortium name="WormBaseParasite"/>
        </authorList>
    </citation>
    <scope>IDENTIFICATION</scope>
</reference>
<dbReference type="AlphaFoldDB" id="A0A914DU82"/>
<accession>A0A914DU82</accession>
<evidence type="ECO:0000313" key="2">
    <source>
        <dbReference type="WBParaSite" id="ACRNAN_scaffold3799.g27883.t1"/>
    </source>
</evidence>
<dbReference type="WBParaSite" id="ACRNAN_scaffold3799.g27883.t1">
    <property type="protein sequence ID" value="ACRNAN_scaffold3799.g27883.t1"/>
    <property type="gene ID" value="ACRNAN_scaffold3799.g27883"/>
</dbReference>
<organism evidence="1 2">
    <name type="scientific">Acrobeloides nanus</name>
    <dbReference type="NCBI Taxonomy" id="290746"/>
    <lineage>
        <taxon>Eukaryota</taxon>
        <taxon>Metazoa</taxon>
        <taxon>Ecdysozoa</taxon>
        <taxon>Nematoda</taxon>
        <taxon>Chromadorea</taxon>
        <taxon>Rhabditida</taxon>
        <taxon>Tylenchina</taxon>
        <taxon>Cephalobomorpha</taxon>
        <taxon>Cephaloboidea</taxon>
        <taxon>Cephalobidae</taxon>
        <taxon>Acrobeloides</taxon>
    </lineage>
</organism>
<evidence type="ECO:0000313" key="1">
    <source>
        <dbReference type="Proteomes" id="UP000887540"/>
    </source>
</evidence>
<protein>
    <submittedName>
        <fullName evidence="2">Uncharacterized protein</fullName>
    </submittedName>
</protein>
<proteinExistence type="predicted"/>
<name>A0A914DU82_9BILA</name>
<dbReference type="Proteomes" id="UP000887540">
    <property type="component" value="Unplaced"/>
</dbReference>
<keyword evidence="1" id="KW-1185">Reference proteome</keyword>
<sequence>MVSNNKKLHVLKLFYRANSINDITGIFNLYLNYVIPEKILISTTQSPARANEWREYYEKVLKTPQPPRKIYLFMIRCVFYDTSDDYFTELYTFQNYDPRIRLVFADDDKYYKYNYSSCMKSIEFYMNHGYPQKMVRSVKFGKLLRSLG</sequence>